<feature type="compositionally biased region" description="Polar residues" evidence="1">
    <location>
        <begin position="525"/>
        <end position="549"/>
    </location>
</feature>
<comment type="caution">
    <text evidence="3">The sequence shown here is derived from an EMBL/GenBank/DDBJ whole genome shotgun (WGS) entry which is preliminary data.</text>
</comment>
<feature type="region of interest" description="Disordered" evidence="1">
    <location>
        <begin position="509"/>
        <end position="556"/>
    </location>
</feature>
<gene>
    <name evidence="3" type="ORF">I4I81_25965</name>
</gene>
<keyword evidence="4" id="KW-1185">Reference proteome</keyword>
<dbReference type="EMBL" id="JADQDK010000001">
    <property type="protein sequence ID" value="MBW0137681.1"/>
    <property type="molecule type" value="Genomic_DNA"/>
</dbReference>
<evidence type="ECO:0000313" key="3">
    <source>
        <dbReference type="EMBL" id="MBW0137681.1"/>
    </source>
</evidence>
<proteinExistence type="predicted"/>
<evidence type="ECO:0000256" key="1">
    <source>
        <dbReference type="SAM" id="MobiDB-lite"/>
    </source>
</evidence>
<accession>A0ABS6V0B6</accession>
<evidence type="ECO:0000313" key="4">
    <source>
        <dbReference type="Proteomes" id="UP000694287"/>
    </source>
</evidence>
<feature type="signal peptide" evidence="2">
    <location>
        <begin position="1"/>
        <end position="28"/>
    </location>
</feature>
<name>A0ABS6V0B6_9PSEU</name>
<protein>
    <recommendedName>
        <fullName evidence="5">Ig-like domain-containing protein</fullName>
    </recommendedName>
</protein>
<keyword evidence="2" id="KW-0732">Signal</keyword>
<dbReference type="RefSeq" id="WP_218604074.1">
    <property type="nucleotide sequence ID" value="NZ_JADQDJ010000186.1"/>
</dbReference>
<reference evidence="3 4" key="1">
    <citation type="submission" date="2020-11" db="EMBL/GenBank/DDBJ databases">
        <title>Pseudonocardia abyssalis sp. nov. and Pseudonocardia oceani sp. nov., description and phylogenomic analysis of two novel actinomycetes isolated from the deep Southern Ocean.</title>
        <authorList>
            <person name="Parra J."/>
        </authorList>
    </citation>
    <scope>NUCLEOTIDE SEQUENCE [LARGE SCALE GENOMIC DNA]</scope>
    <source>
        <strain evidence="3 4">KRD-168</strain>
    </source>
</reference>
<organism evidence="3 4">
    <name type="scientific">Pseudonocardia abyssalis</name>
    <dbReference type="NCBI Taxonomy" id="2792008"/>
    <lineage>
        <taxon>Bacteria</taxon>
        <taxon>Bacillati</taxon>
        <taxon>Actinomycetota</taxon>
        <taxon>Actinomycetes</taxon>
        <taxon>Pseudonocardiales</taxon>
        <taxon>Pseudonocardiaceae</taxon>
        <taxon>Pseudonocardia</taxon>
    </lineage>
</organism>
<dbReference type="PROSITE" id="PS51257">
    <property type="entry name" value="PROKAR_LIPOPROTEIN"/>
    <property type="match status" value="1"/>
</dbReference>
<dbReference type="Proteomes" id="UP000694287">
    <property type="component" value="Unassembled WGS sequence"/>
</dbReference>
<sequence>MMHRRPAWVVASALVIAAVLALSGCAQVDEPTNRPITAVPSGAAVTLPVDDRWSVSFPAGAAGPTGGELMTSPAPPPQVPGLEVLASARLTLSTGQPTAPLTFTYRFDAPLPANQVVYLLDDDGDGDAFTADPAAGPTMTPTRLRLAELSPDRMTAIVTGVDHLSWKSWVSDRLDDLTAEIGRLAGLRFDPPECQAPRPRWLTANFVEGPNAPMLVCVGADPADADIGVVKITNNRGTGLVVTSPVRPSWAYETITGTAAESWAPDLLTVVLGRLAIDADARDRTYLLAPGQSVHIGFAQDRFDGQPIPARIVGTVSPDAAAWGILMRLLERELGTSSTAAVMLALLAGCVQAAVPEDADVASTLRAVAGLATCALEHPELVIDVLSRTVSATAMDRAINGLLSARKLLTRYAAIGELTFLTVDLATTFAFSRDALTVNLFIANARQRAPRPLTPQASEPEPAVETSGSLSIAADWVSPTTLRVNLTTEGPGSPGERCAVVLDGTERWSGPCPMPGGSIPPTVSADGSQGHSLQATATGNGSSISSRTVTVPAFGT</sequence>
<evidence type="ECO:0000256" key="2">
    <source>
        <dbReference type="SAM" id="SignalP"/>
    </source>
</evidence>
<evidence type="ECO:0008006" key="5">
    <source>
        <dbReference type="Google" id="ProtNLM"/>
    </source>
</evidence>
<feature type="chain" id="PRO_5046151579" description="Ig-like domain-containing protein" evidence="2">
    <location>
        <begin position="29"/>
        <end position="556"/>
    </location>
</feature>